<feature type="region of interest" description="Disordered" evidence="1">
    <location>
        <begin position="679"/>
        <end position="706"/>
    </location>
</feature>
<feature type="compositionally biased region" description="Basic and acidic residues" evidence="1">
    <location>
        <begin position="356"/>
        <end position="372"/>
    </location>
</feature>
<feature type="compositionally biased region" description="Basic and acidic residues" evidence="1">
    <location>
        <begin position="279"/>
        <end position="301"/>
    </location>
</feature>
<gene>
    <name evidence="2" type="ORF">MELLADRAFT_87629</name>
</gene>
<feature type="compositionally biased region" description="Polar residues" evidence="1">
    <location>
        <begin position="27"/>
        <end position="38"/>
    </location>
</feature>
<feature type="compositionally biased region" description="Polar residues" evidence="1">
    <location>
        <begin position="53"/>
        <end position="73"/>
    </location>
</feature>
<dbReference type="InParanoid" id="F4RP45"/>
<dbReference type="VEuPathDB" id="FungiDB:MELLADRAFT_87629"/>
<feature type="compositionally biased region" description="Low complexity" evidence="1">
    <location>
        <begin position="936"/>
        <end position="946"/>
    </location>
</feature>
<dbReference type="KEGG" id="mlr:MELLADRAFT_87629"/>
<dbReference type="AlphaFoldDB" id="F4RP45"/>
<feature type="compositionally biased region" description="Polar residues" evidence="1">
    <location>
        <begin position="116"/>
        <end position="125"/>
    </location>
</feature>
<feature type="region of interest" description="Disordered" evidence="1">
    <location>
        <begin position="1"/>
        <end position="126"/>
    </location>
</feature>
<dbReference type="Proteomes" id="UP000001072">
    <property type="component" value="Unassembled WGS sequence"/>
</dbReference>
<feature type="region of interest" description="Disordered" evidence="1">
    <location>
        <begin position="862"/>
        <end position="980"/>
    </location>
</feature>
<feature type="compositionally biased region" description="Polar residues" evidence="1">
    <location>
        <begin position="778"/>
        <end position="818"/>
    </location>
</feature>
<dbReference type="EMBL" id="GL883111">
    <property type="protein sequence ID" value="EGG05754.1"/>
    <property type="molecule type" value="Genomic_DNA"/>
</dbReference>
<feature type="region of interest" description="Disordered" evidence="1">
    <location>
        <begin position="759"/>
        <end position="818"/>
    </location>
</feature>
<proteinExistence type="predicted"/>
<dbReference type="OrthoDB" id="10569117at2759"/>
<feature type="compositionally biased region" description="Basic residues" evidence="1">
    <location>
        <begin position="1"/>
        <end position="13"/>
    </location>
</feature>
<sequence>MPNKKKNKRKSGNGKKVQSENREKQDSSTNQDDTMNLATTTISSSTSERSDSVPNDTSSIRLSSLPTVSNTTDAIPDSDQKIHKDNSMSTKGSDPEQSTKGAQSLYTDAKSWVDRSPSTSRTSINLDEGYLTALDTPIDSQSNQNFPNQNHQLEEEQGELSLQALDRHLSTLLSDQDHQSNMNQSLTMIDAINPNPLASKLEVGSLGLTNSYSKNASGLDPSSEVFSPRLPPCSLPEQSDTIDASKEDRVTKPSVDLTSESVKDLKQEAIPQDTDDDTPDQKTDHDHDHQSDMESNGRHCVESLSQQSTGIESQISLIDPIRAQPITSPTSINSDLNDSLCQITPTLAHPNGFEGQLDRKVSESKEEAHPDDQNNPEIHAVDQPLSEINASNLPSDASPLGFVKADLQADHNDTDVTSSSIQKEDSCHMETNPLASDVESTLQYTDEEVPTSLASTDEPNRTTSNSIASSETSSDHVVSLDAIPTSNTVLTSSSGCTNDDTFMTSKSHSRPDFETAILSSSMTSSEVGAALLVPQADRSTGSHSLANKSLASGTEEALTPVVDQNLNKERVSSLSDVSFGDHVTSDPSDERVDHGFLSQHLKNDVEHDSAKVETTAVPLPTVDATDLASSVQEDLSLSEPIEKVMQPSTLDAQDIVSVESHQFGSDTGLVKMVLDDTSSQTITPQSPQPVISSLISSTPGSDSQDTNVEMEGKVMEHTTSSQIELVDNVPKEPTTITAELIAPTPAATDNTANEPTTITAELINPPTPPPTNDRPDELTTSATLPQTDTIPVDANSSQPLNDTQSKESPAASVNRSRSMSKMFFKSLNTRKELNKPSDKSKTLKPSFTITEEIIEEKVSAVKSTLKKKRSLSGLKQKAVNSWNGRHSNQLHLKEPLPDLSKYQDIVNTSPNKEVSSTSPEQVDGSQEPQPQPQPQAPQQQQQSVQDQEPEVVEKKMSEEVEKSECKGEEVITRVASQASL</sequence>
<dbReference type="RefSeq" id="XP_007410810.1">
    <property type="nucleotide sequence ID" value="XM_007410748.1"/>
</dbReference>
<organism evidence="3">
    <name type="scientific">Melampsora larici-populina (strain 98AG31 / pathotype 3-4-7)</name>
    <name type="common">Poplar leaf rust fungus</name>
    <dbReference type="NCBI Taxonomy" id="747676"/>
    <lineage>
        <taxon>Eukaryota</taxon>
        <taxon>Fungi</taxon>
        <taxon>Dikarya</taxon>
        <taxon>Basidiomycota</taxon>
        <taxon>Pucciniomycotina</taxon>
        <taxon>Pucciniomycetes</taxon>
        <taxon>Pucciniales</taxon>
        <taxon>Melampsoraceae</taxon>
        <taxon>Melampsora</taxon>
    </lineage>
</organism>
<feature type="compositionally biased region" description="Polar residues" evidence="1">
    <location>
        <begin position="905"/>
        <end position="924"/>
    </location>
</feature>
<dbReference type="GeneID" id="18934584"/>
<feature type="compositionally biased region" description="Polar residues" evidence="1">
    <location>
        <begin position="878"/>
        <end position="890"/>
    </location>
</feature>
<evidence type="ECO:0000313" key="2">
    <source>
        <dbReference type="EMBL" id="EGG05754.1"/>
    </source>
</evidence>
<protein>
    <submittedName>
        <fullName evidence="2">Uncharacterized protein</fullName>
    </submittedName>
</protein>
<feature type="compositionally biased region" description="Low complexity" evidence="1">
    <location>
        <begin position="462"/>
        <end position="472"/>
    </location>
</feature>
<name>F4RP45_MELLP</name>
<feature type="region of interest" description="Disordered" evidence="1">
    <location>
        <begin position="216"/>
        <end position="308"/>
    </location>
</feature>
<feature type="compositionally biased region" description="Polar residues" evidence="1">
    <location>
        <begin position="537"/>
        <end position="552"/>
    </location>
</feature>
<keyword evidence="3" id="KW-1185">Reference proteome</keyword>
<evidence type="ECO:0000256" key="1">
    <source>
        <dbReference type="SAM" id="MobiDB-lite"/>
    </source>
</evidence>
<feature type="region of interest" description="Disordered" evidence="1">
    <location>
        <begin position="446"/>
        <end position="475"/>
    </location>
</feature>
<feature type="region of interest" description="Disordered" evidence="1">
    <location>
        <begin position="348"/>
        <end position="378"/>
    </location>
</feature>
<feature type="compositionally biased region" description="Basic and acidic residues" evidence="1">
    <location>
        <begin position="17"/>
        <end position="26"/>
    </location>
</feature>
<feature type="compositionally biased region" description="Polar residues" evidence="1">
    <location>
        <begin position="87"/>
        <end position="106"/>
    </location>
</feature>
<accession>F4RP45</accession>
<reference evidence="3" key="1">
    <citation type="journal article" date="2011" name="Proc. Natl. Acad. Sci. U.S.A.">
        <title>Obligate biotrophy features unraveled by the genomic analysis of rust fungi.</title>
        <authorList>
            <person name="Duplessis S."/>
            <person name="Cuomo C.A."/>
            <person name="Lin Y.-C."/>
            <person name="Aerts A."/>
            <person name="Tisserant E."/>
            <person name="Veneault-Fourrey C."/>
            <person name="Joly D.L."/>
            <person name="Hacquard S."/>
            <person name="Amselem J."/>
            <person name="Cantarel B.L."/>
            <person name="Chiu R."/>
            <person name="Coutinho P.M."/>
            <person name="Feau N."/>
            <person name="Field M."/>
            <person name="Frey P."/>
            <person name="Gelhaye E."/>
            <person name="Goldberg J."/>
            <person name="Grabherr M.G."/>
            <person name="Kodira C.D."/>
            <person name="Kohler A."/>
            <person name="Kuees U."/>
            <person name="Lindquist E.A."/>
            <person name="Lucas S.M."/>
            <person name="Mago R."/>
            <person name="Mauceli E."/>
            <person name="Morin E."/>
            <person name="Murat C."/>
            <person name="Pangilinan J.L."/>
            <person name="Park R."/>
            <person name="Pearson M."/>
            <person name="Quesneville H."/>
            <person name="Rouhier N."/>
            <person name="Sakthikumar S."/>
            <person name="Salamov A.A."/>
            <person name="Schmutz J."/>
            <person name="Selles B."/>
            <person name="Shapiro H."/>
            <person name="Tanguay P."/>
            <person name="Tuskan G.A."/>
            <person name="Henrissat B."/>
            <person name="Van de Peer Y."/>
            <person name="Rouze P."/>
            <person name="Ellis J.G."/>
            <person name="Dodds P.N."/>
            <person name="Schein J.E."/>
            <person name="Zhong S."/>
            <person name="Hamelin R.C."/>
            <person name="Grigoriev I.V."/>
            <person name="Szabo L.J."/>
            <person name="Martin F."/>
        </authorList>
    </citation>
    <scope>NUCLEOTIDE SEQUENCE [LARGE SCALE GENOMIC DNA]</scope>
    <source>
        <strain evidence="3">98AG31 / pathotype 3-4-7</strain>
    </source>
</reference>
<feature type="compositionally biased region" description="Basic and acidic residues" evidence="1">
    <location>
        <begin position="951"/>
        <end position="971"/>
    </location>
</feature>
<evidence type="ECO:0000313" key="3">
    <source>
        <dbReference type="Proteomes" id="UP000001072"/>
    </source>
</evidence>
<feature type="region of interest" description="Disordered" evidence="1">
    <location>
        <begin position="537"/>
        <end position="556"/>
    </location>
</feature>
<dbReference type="HOGENOM" id="CLU_303659_0_0_1"/>